<dbReference type="Pfam" id="PF25973">
    <property type="entry name" value="BSH_CzcB"/>
    <property type="match status" value="1"/>
</dbReference>
<name>A0A368KNR9_9BACT</name>
<feature type="domain" description="CzcB-like barrel-sandwich hybrid" evidence="3">
    <location>
        <begin position="81"/>
        <end position="225"/>
    </location>
</feature>
<dbReference type="AlphaFoldDB" id="A0A368KNR9"/>
<dbReference type="Gene3D" id="2.40.30.170">
    <property type="match status" value="1"/>
</dbReference>
<comment type="similarity">
    <text evidence="1">Belongs to the membrane fusion protein (MFP) (TC 8.A.1) family.</text>
</comment>
<dbReference type="NCBIfam" id="TIGR01730">
    <property type="entry name" value="RND_mfp"/>
    <property type="match status" value="1"/>
</dbReference>
<evidence type="ECO:0000259" key="3">
    <source>
        <dbReference type="Pfam" id="PF25973"/>
    </source>
</evidence>
<dbReference type="Gene3D" id="2.40.420.20">
    <property type="match status" value="1"/>
</dbReference>
<evidence type="ECO:0000313" key="5">
    <source>
        <dbReference type="Proteomes" id="UP000253562"/>
    </source>
</evidence>
<dbReference type="SUPFAM" id="SSF111369">
    <property type="entry name" value="HlyD-like secretion proteins"/>
    <property type="match status" value="1"/>
</dbReference>
<sequence length="410" mass="44911">MFLGIPAQDDRSTTSRGGFNRMEKTMRFASLVLAGLVLMTSPLAAQMPPTAVRAVAVKQQQVEPHHRFTGSLKAVARGSVAALEDGRVMEVTVKEGATVKKGDVIARIDARRLIAQKGELEAALETAEALIAQRNAELRQANLDMERSSSLIRNNAISQQQFERTETELTIAQAKLETDRRRVDEIRRQLDLINVRLADTEVHAPYDGQVIMRHTEPGEWIRAGEPFVTLVSIGQIEAWLEIPERYAGTVSKYAQNVSIDIVGTDRKFESASAKRIHDVHARTRTFQYVLTLNSDDAILTPGMSVVAWLPTGPAENRLTVPKDAVIRSAGISYVYKAVPGEKGATTAVRTPVTVKFETNKLIVIESPQLADGDLVVVEGNERLMPGMPIAVTVESGKTSQTAANMAVQPR</sequence>
<organism evidence="4 5">
    <name type="scientific">Bremerella cremea</name>
    <dbReference type="NCBI Taxonomy" id="1031537"/>
    <lineage>
        <taxon>Bacteria</taxon>
        <taxon>Pseudomonadati</taxon>
        <taxon>Planctomycetota</taxon>
        <taxon>Planctomycetia</taxon>
        <taxon>Pirellulales</taxon>
        <taxon>Pirellulaceae</taxon>
        <taxon>Bremerella</taxon>
    </lineage>
</organism>
<dbReference type="Gene3D" id="2.40.50.100">
    <property type="match status" value="1"/>
</dbReference>
<dbReference type="InterPro" id="IPR058647">
    <property type="entry name" value="BSH_CzcB-like"/>
</dbReference>
<dbReference type="PRINTS" id="PR01490">
    <property type="entry name" value="RTXTOXIND"/>
</dbReference>
<reference evidence="4 5" key="1">
    <citation type="submission" date="2018-07" db="EMBL/GenBank/DDBJ databases">
        <title>Comparative genomes isolates from brazilian mangrove.</title>
        <authorList>
            <person name="De Araujo J.E."/>
            <person name="Taketani R.G."/>
            <person name="Silva M.C.P."/>
            <person name="Lourenco M.V."/>
            <person name="Oliveira V.M."/>
            <person name="Andreote F.D."/>
        </authorList>
    </citation>
    <scope>NUCLEOTIDE SEQUENCE [LARGE SCALE GENOMIC DNA]</scope>
    <source>
        <strain evidence="4 5">HEX PRIS-MGV</strain>
    </source>
</reference>
<evidence type="ECO:0000256" key="2">
    <source>
        <dbReference type="SAM" id="Coils"/>
    </source>
</evidence>
<dbReference type="GO" id="GO:1990281">
    <property type="term" value="C:efflux pump complex"/>
    <property type="evidence" value="ECO:0007669"/>
    <property type="project" value="TreeGrafter"/>
</dbReference>
<dbReference type="PANTHER" id="PTHR30469">
    <property type="entry name" value="MULTIDRUG RESISTANCE PROTEIN MDTA"/>
    <property type="match status" value="1"/>
</dbReference>
<dbReference type="Gene3D" id="1.10.287.470">
    <property type="entry name" value="Helix hairpin bin"/>
    <property type="match status" value="1"/>
</dbReference>
<accession>A0A368KNR9</accession>
<dbReference type="InterPro" id="IPR006143">
    <property type="entry name" value="RND_pump_MFP"/>
</dbReference>
<dbReference type="EMBL" id="QPEX01000033">
    <property type="protein sequence ID" value="RCS46107.1"/>
    <property type="molecule type" value="Genomic_DNA"/>
</dbReference>
<gene>
    <name evidence="4" type="ORF">DTL42_16620</name>
</gene>
<feature type="coiled-coil region" evidence="2">
    <location>
        <begin position="110"/>
        <end position="144"/>
    </location>
</feature>
<comment type="caution">
    <text evidence="4">The sequence shown here is derived from an EMBL/GenBank/DDBJ whole genome shotgun (WGS) entry which is preliminary data.</text>
</comment>
<protein>
    <submittedName>
        <fullName evidence="4">Efflux RND transporter periplasmic adaptor subunit</fullName>
    </submittedName>
</protein>
<dbReference type="GO" id="GO:0015562">
    <property type="term" value="F:efflux transmembrane transporter activity"/>
    <property type="evidence" value="ECO:0007669"/>
    <property type="project" value="TreeGrafter"/>
</dbReference>
<dbReference type="Proteomes" id="UP000253562">
    <property type="component" value="Unassembled WGS sequence"/>
</dbReference>
<evidence type="ECO:0000256" key="1">
    <source>
        <dbReference type="ARBA" id="ARBA00009477"/>
    </source>
</evidence>
<proteinExistence type="inferred from homology"/>
<keyword evidence="2" id="KW-0175">Coiled coil</keyword>
<dbReference type="PANTHER" id="PTHR30469:SF15">
    <property type="entry name" value="HLYD FAMILY OF SECRETION PROTEINS"/>
    <property type="match status" value="1"/>
</dbReference>
<evidence type="ECO:0000313" key="4">
    <source>
        <dbReference type="EMBL" id="RCS46107.1"/>
    </source>
</evidence>